<organism evidence="3 4">
    <name type="scientific">Capsaspora owczarzaki (strain ATCC 30864)</name>
    <dbReference type="NCBI Taxonomy" id="595528"/>
    <lineage>
        <taxon>Eukaryota</taxon>
        <taxon>Filasterea</taxon>
        <taxon>Capsaspora</taxon>
    </lineage>
</organism>
<dbReference type="PANTHER" id="PTHR12121">
    <property type="entry name" value="CARBON CATABOLITE REPRESSOR PROTEIN 4"/>
    <property type="match status" value="1"/>
</dbReference>
<name>A0A0D2UI58_CAPO3</name>
<dbReference type="Pfam" id="PF03372">
    <property type="entry name" value="Exo_endo_phos"/>
    <property type="match status" value="1"/>
</dbReference>
<accession>A0A0D2UI58</accession>
<dbReference type="PhylomeDB" id="A0A0D2UI58"/>
<protein>
    <submittedName>
        <fullName evidence="3">2'-phosphodiesterase</fullName>
    </submittedName>
</protein>
<reference evidence="4" key="1">
    <citation type="submission" date="2011-02" db="EMBL/GenBank/DDBJ databases">
        <title>The Genome Sequence of Capsaspora owczarzaki ATCC 30864.</title>
        <authorList>
            <person name="Russ C."/>
            <person name="Cuomo C."/>
            <person name="Burger G."/>
            <person name="Gray M.W."/>
            <person name="Holland P.W.H."/>
            <person name="King N."/>
            <person name="Lang F.B.F."/>
            <person name="Roger A.J."/>
            <person name="Ruiz-Trillo I."/>
            <person name="Young S.K."/>
            <person name="Zeng Q."/>
            <person name="Gargeya S."/>
            <person name="Alvarado L."/>
            <person name="Berlin A."/>
            <person name="Chapman S.B."/>
            <person name="Chen Z."/>
            <person name="Freedman E."/>
            <person name="Gellesch M."/>
            <person name="Goldberg J."/>
            <person name="Griggs A."/>
            <person name="Gujja S."/>
            <person name="Heilman E."/>
            <person name="Heiman D."/>
            <person name="Howarth C."/>
            <person name="Mehta T."/>
            <person name="Neiman D."/>
            <person name="Pearson M."/>
            <person name="Roberts A."/>
            <person name="Saif S."/>
            <person name="Shea T."/>
            <person name="Shenoy N."/>
            <person name="Sisk P."/>
            <person name="Stolte C."/>
            <person name="Sykes S."/>
            <person name="White J."/>
            <person name="Yandava C."/>
            <person name="Haas B."/>
            <person name="Nusbaum C."/>
            <person name="Birren B."/>
        </authorList>
    </citation>
    <scope>NUCLEOTIDE SEQUENCE</scope>
    <source>
        <strain evidence="4">ATCC 30864</strain>
    </source>
</reference>
<evidence type="ECO:0000256" key="1">
    <source>
        <dbReference type="SAM" id="MobiDB-lite"/>
    </source>
</evidence>
<dbReference type="Proteomes" id="UP000008743">
    <property type="component" value="Unassembled WGS sequence"/>
</dbReference>
<dbReference type="InterPro" id="IPR005135">
    <property type="entry name" value="Endo/exonuclease/phosphatase"/>
</dbReference>
<gene>
    <name evidence="3" type="ORF">CAOG_005388</name>
</gene>
<dbReference type="InParanoid" id="A0A0D2UI58"/>
<evidence type="ECO:0000313" key="3">
    <source>
        <dbReference type="EMBL" id="KJE94811.1"/>
    </source>
</evidence>
<dbReference type="GO" id="GO:0005739">
    <property type="term" value="C:mitochondrion"/>
    <property type="evidence" value="ECO:0007669"/>
    <property type="project" value="TreeGrafter"/>
</dbReference>
<dbReference type="OrthoDB" id="412787at2759"/>
<keyword evidence="4" id="KW-1185">Reference proteome</keyword>
<dbReference type="eggNOG" id="KOG0620">
    <property type="taxonomic scope" value="Eukaryota"/>
</dbReference>
<evidence type="ECO:0000313" key="4">
    <source>
        <dbReference type="Proteomes" id="UP000008743"/>
    </source>
</evidence>
<dbReference type="PANTHER" id="PTHR12121:SF37">
    <property type="entry name" value="2',5'-PHOSPHODIESTERASE 12"/>
    <property type="match status" value="1"/>
</dbReference>
<dbReference type="AlphaFoldDB" id="A0A0D2UI58"/>
<dbReference type="FunCoup" id="A0A0D2UI58">
    <property type="interactions" value="399"/>
</dbReference>
<evidence type="ECO:0000259" key="2">
    <source>
        <dbReference type="Pfam" id="PF03372"/>
    </source>
</evidence>
<sequence length="663" mass="71476">MSASTSASASTFASTPLICVVRRPAAAGSSQVGLALDYGGVAVNMTRQADETIERTFERLTRTIQSSMSKRDAATKGKGGSATSPATSGTAATLLTIDLLDAGAGAARIAPTTTNGDAWQQGQTLVIGSTRFDVVLNPPLVTQLTLCEPARVGLPLVPVASFENCARQDATWSWHRVAAPTPAADAKKSASKQQAQLPTTKPIATSQVYLPVPEDLDHLLQCVCTPKNAASGAVGQPATVLLTKVVAPTTPSSHPIPHHLLPTDSRGADNRVSVLHQHTQPPPPPPAVALPSQPIPANCLAPVSPLERSAGAQLRVVTYNILADVYADSDYARTVLYPYCAPFALKLDYRRQMIARELQRFDGDLVCLQEVERKQFQTFFEPFMESLGFLGLFRCKTRSIAEGSAMFFRRSQFSLVSSHDVALNERWKTAPHCAKLARLLETHSGLQAKFEELSTVAQISVLHQLEHPTGSPARFVIAANTHLYFHPKANNFRLMQMSVILSEIESAKAALREQHPHARIAVVFCGDFNSWSDRAACKLATMGSIPASHEDWDFLLELASGEENEDASSSSSVNASANTARRLGVDLDHGLHLVSVCGDAAYTNYVGGFNACLDHIFVDSHELAVTSVLPMPSHHEVTTNRALPSVVFPSDHLALVADFRWTE</sequence>
<dbReference type="GO" id="GO:0000175">
    <property type="term" value="F:3'-5'-RNA exonuclease activity"/>
    <property type="evidence" value="ECO:0007669"/>
    <property type="project" value="TreeGrafter"/>
</dbReference>
<proteinExistence type="predicted"/>
<dbReference type="InterPro" id="IPR050410">
    <property type="entry name" value="CCR4/nocturin_mRNA_transcr"/>
</dbReference>
<dbReference type="OMA" id="PVARCIY"/>
<dbReference type="STRING" id="595528.A0A0D2UI58"/>
<dbReference type="GO" id="GO:0000288">
    <property type="term" value="P:nuclear-transcribed mRNA catabolic process, deadenylation-dependent decay"/>
    <property type="evidence" value="ECO:0007669"/>
    <property type="project" value="TreeGrafter"/>
</dbReference>
<dbReference type="SUPFAM" id="SSF56219">
    <property type="entry name" value="DNase I-like"/>
    <property type="match status" value="1"/>
</dbReference>
<dbReference type="RefSeq" id="XP_004347073.1">
    <property type="nucleotide sequence ID" value="XM_004347023.2"/>
</dbReference>
<feature type="region of interest" description="Disordered" evidence="1">
    <location>
        <begin position="64"/>
        <end position="87"/>
    </location>
</feature>
<feature type="domain" description="Endonuclease/exonuclease/phosphatase" evidence="2">
    <location>
        <begin position="318"/>
        <end position="652"/>
    </location>
</feature>
<dbReference type="InterPro" id="IPR036691">
    <property type="entry name" value="Endo/exonu/phosph_ase_sf"/>
</dbReference>
<dbReference type="EMBL" id="KE346367">
    <property type="protein sequence ID" value="KJE94811.1"/>
    <property type="molecule type" value="Genomic_DNA"/>
</dbReference>
<dbReference type="Gene3D" id="3.60.10.10">
    <property type="entry name" value="Endonuclease/exonuclease/phosphatase"/>
    <property type="match status" value="1"/>
</dbReference>